<comment type="caution">
    <text evidence="2">The sequence shown here is derived from an EMBL/GenBank/DDBJ whole genome shotgun (WGS) entry which is preliminary data.</text>
</comment>
<feature type="compositionally biased region" description="Low complexity" evidence="1">
    <location>
        <begin position="24"/>
        <end position="34"/>
    </location>
</feature>
<feature type="compositionally biased region" description="Gly residues" evidence="1">
    <location>
        <begin position="1"/>
        <end position="12"/>
    </location>
</feature>
<gene>
    <name evidence="2" type="ORF">E2C01_004061</name>
</gene>
<dbReference type="AlphaFoldDB" id="A0A5B7CNV4"/>
<evidence type="ECO:0000313" key="3">
    <source>
        <dbReference type="Proteomes" id="UP000324222"/>
    </source>
</evidence>
<sequence length="112" mass="11841">MASGGGGGGGSGRSESPAQAEAEVGVGSSSTMVGSGWGRGRVEGSDARIIVKTRGRRAGEQPLVYGTSRRAGGEEPLYAYITARDPPQMRCCNGNTWKEKIKFPYRTPLYEN</sequence>
<name>A0A5B7CNV4_PORTR</name>
<protein>
    <submittedName>
        <fullName evidence="2">Uncharacterized protein</fullName>
    </submittedName>
</protein>
<feature type="region of interest" description="Disordered" evidence="1">
    <location>
        <begin position="1"/>
        <end position="41"/>
    </location>
</feature>
<organism evidence="2 3">
    <name type="scientific">Portunus trituberculatus</name>
    <name type="common">Swimming crab</name>
    <name type="synonym">Neptunus trituberculatus</name>
    <dbReference type="NCBI Taxonomy" id="210409"/>
    <lineage>
        <taxon>Eukaryota</taxon>
        <taxon>Metazoa</taxon>
        <taxon>Ecdysozoa</taxon>
        <taxon>Arthropoda</taxon>
        <taxon>Crustacea</taxon>
        <taxon>Multicrustacea</taxon>
        <taxon>Malacostraca</taxon>
        <taxon>Eumalacostraca</taxon>
        <taxon>Eucarida</taxon>
        <taxon>Decapoda</taxon>
        <taxon>Pleocyemata</taxon>
        <taxon>Brachyura</taxon>
        <taxon>Eubrachyura</taxon>
        <taxon>Portunoidea</taxon>
        <taxon>Portunidae</taxon>
        <taxon>Portuninae</taxon>
        <taxon>Portunus</taxon>
    </lineage>
</organism>
<evidence type="ECO:0000256" key="1">
    <source>
        <dbReference type="SAM" id="MobiDB-lite"/>
    </source>
</evidence>
<dbReference type="EMBL" id="VSRR010000161">
    <property type="protein sequence ID" value="MPC11397.1"/>
    <property type="molecule type" value="Genomic_DNA"/>
</dbReference>
<accession>A0A5B7CNV4</accession>
<reference evidence="2 3" key="1">
    <citation type="submission" date="2019-05" db="EMBL/GenBank/DDBJ databases">
        <title>Another draft genome of Portunus trituberculatus and its Hox gene families provides insights of decapod evolution.</title>
        <authorList>
            <person name="Jeong J.-H."/>
            <person name="Song I."/>
            <person name="Kim S."/>
            <person name="Choi T."/>
            <person name="Kim D."/>
            <person name="Ryu S."/>
            <person name="Kim W."/>
        </authorList>
    </citation>
    <scope>NUCLEOTIDE SEQUENCE [LARGE SCALE GENOMIC DNA]</scope>
    <source>
        <tissue evidence="2">Muscle</tissue>
    </source>
</reference>
<dbReference type="Proteomes" id="UP000324222">
    <property type="component" value="Unassembled WGS sequence"/>
</dbReference>
<keyword evidence="3" id="KW-1185">Reference proteome</keyword>
<proteinExistence type="predicted"/>
<evidence type="ECO:0000313" key="2">
    <source>
        <dbReference type="EMBL" id="MPC11397.1"/>
    </source>
</evidence>